<dbReference type="EMBL" id="QFPP01000007">
    <property type="protein sequence ID" value="PZQ77955.1"/>
    <property type="molecule type" value="Genomic_DNA"/>
</dbReference>
<comment type="caution">
    <text evidence="1">The sequence shown here is derived from an EMBL/GenBank/DDBJ whole genome shotgun (WGS) entry which is preliminary data.</text>
</comment>
<sequence>MTFRRTRCAQCKAKFVPERPSQIVHKECIEAWTEAQAAKREREEAKAARMAAKLERATDRQRKAALKTIPQLIAKAQISFNAFIRARDRHKGCFVCGCAFSDEPGKVMHAGHVRSRGAAGHLRFHEENCMGECEGCNGPHGAKPHQIKAGAIARIGQAAFDALEADNTPHKWTHEELRAIDAKYRSLTKELLKEKT</sequence>
<evidence type="ECO:0000313" key="1">
    <source>
        <dbReference type="EMBL" id="PZQ77955.1"/>
    </source>
</evidence>
<accession>A0A2W5QSR8</accession>
<name>A0A2W5QSR8_VARPD</name>
<dbReference type="InterPro" id="IPR008713">
    <property type="entry name" value="Phage_lambda_NinG"/>
</dbReference>
<gene>
    <name evidence="1" type="ORF">DI563_02000</name>
</gene>
<organism evidence="1 2">
    <name type="scientific">Variovorax paradoxus</name>
    <dbReference type="NCBI Taxonomy" id="34073"/>
    <lineage>
        <taxon>Bacteria</taxon>
        <taxon>Pseudomonadati</taxon>
        <taxon>Pseudomonadota</taxon>
        <taxon>Betaproteobacteria</taxon>
        <taxon>Burkholderiales</taxon>
        <taxon>Comamonadaceae</taxon>
        <taxon>Variovorax</taxon>
    </lineage>
</organism>
<protein>
    <submittedName>
        <fullName evidence="1">NinG protein</fullName>
    </submittedName>
</protein>
<dbReference type="Proteomes" id="UP000249135">
    <property type="component" value="Unassembled WGS sequence"/>
</dbReference>
<evidence type="ECO:0000313" key="2">
    <source>
        <dbReference type="Proteomes" id="UP000249135"/>
    </source>
</evidence>
<dbReference type="Pfam" id="PF05766">
    <property type="entry name" value="NinG"/>
    <property type="match status" value="1"/>
</dbReference>
<proteinExistence type="predicted"/>
<dbReference type="AlphaFoldDB" id="A0A2W5QSR8"/>
<reference evidence="1 2" key="1">
    <citation type="submission" date="2017-08" db="EMBL/GenBank/DDBJ databases">
        <title>Infants hospitalized years apart are colonized by the same room-sourced microbial strains.</title>
        <authorList>
            <person name="Brooks B."/>
            <person name="Olm M.R."/>
            <person name="Firek B.A."/>
            <person name="Baker R."/>
            <person name="Thomas B.C."/>
            <person name="Morowitz M.J."/>
            <person name="Banfield J.F."/>
        </authorList>
    </citation>
    <scope>NUCLEOTIDE SEQUENCE [LARGE SCALE GENOMIC DNA]</scope>
    <source>
        <strain evidence="1">S2_005_003_R2_41</strain>
    </source>
</reference>